<reference evidence="2 3" key="1">
    <citation type="submission" date="2016-08" db="EMBL/GenBank/DDBJ databases">
        <authorList>
            <consortium name="Lentinula edodes genome sequencing consortium"/>
            <person name="Sakamoto Y."/>
            <person name="Nakade K."/>
            <person name="Sato S."/>
            <person name="Yoshida Y."/>
            <person name="Miyazaki K."/>
            <person name="Natsume S."/>
            <person name="Konno N."/>
        </authorList>
    </citation>
    <scope>NUCLEOTIDE SEQUENCE [LARGE SCALE GENOMIC DNA]</scope>
    <source>
        <strain evidence="2 3">NBRC 111202</strain>
    </source>
</reference>
<name>A0A1Q3ELR6_LENED</name>
<reference evidence="2 3" key="2">
    <citation type="submission" date="2017-02" db="EMBL/GenBank/DDBJ databases">
        <title>A genome survey and senescence transcriptome analysis in Lentinula edodes.</title>
        <authorList>
            <person name="Sakamoto Y."/>
            <person name="Nakade K."/>
            <person name="Sato S."/>
            <person name="Yoshida Y."/>
            <person name="Miyazaki K."/>
            <person name="Natsume S."/>
            <person name="Konno N."/>
        </authorList>
    </citation>
    <scope>NUCLEOTIDE SEQUENCE [LARGE SCALE GENOMIC DNA]</scope>
    <source>
        <strain evidence="2 3">NBRC 111202</strain>
    </source>
</reference>
<dbReference type="Proteomes" id="UP000188533">
    <property type="component" value="Unassembled WGS sequence"/>
</dbReference>
<feature type="region of interest" description="Disordered" evidence="1">
    <location>
        <begin position="158"/>
        <end position="262"/>
    </location>
</feature>
<feature type="compositionally biased region" description="Polar residues" evidence="1">
    <location>
        <begin position="454"/>
        <end position="464"/>
    </location>
</feature>
<organism evidence="2 3">
    <name type="scientific">Lentinula edodes</name>
    <name type="common">Shiitake mushroom</name>
    <name type="synonym">Lentinus edodes</name>
    <dbReference type="NCBI Taxonomy" id="5353"/>
    <lineage>
        <taxon>Eukaryota</taxon>
        <taxon>Fungi</taxon>
        <taxon>Dikarya</taxon>
        <taxon>Basidiomycota</taxon>
        <taxon>Agaricomycotina</taxon>
        <taxon>Agaricomycetes</taxon>
        <taxon>Agaricomycetidae</taxon>
        <taxon>Agaricales</taxon>
        <taxon>Marasmiineae</taxon>
        <taxon>Omphalotaceae</taxon>
        <taxon>Lentinula</taxon>
    </lineage>
</organism>
<evidence type="ECO:0000313" key="3">
    <source>
        <dbReference type="Proteomes" id="UP000188533"/>
    </source>
</evidence>
<protein>
    <submittedName>
        <fullName evidence="2">Uncharacterized protein</fullName>
    </submittedName>
</protein>
<proteinExistence type="predicted"/>
<evidence type="ECO:0000256" key="1">
    <source>
        <dbReference type="SAM" id="MobiDB-lite"/>
    </source>
</evidence>
<feature type="region of interest" description="Disordered" evidence="1">
    <location>
        <begin position="453"/>
        <end position="476"/>
    </location>
</feature>
<gene>
    <name evidence="2" type="ORF">LENED_010195</name>
</gene>
<dbReference type="EMBL" id="BDGU01000589">
    <property type="protein sequence ID" value="GAW08149.1"/>
    <property type="molecule type" value="Genomic_DNA"/>
</dbReference>
<feature type="region of interest" description="Disordered" evidence="1">
    <location>
        <begin position="328"/>
        <end position="351"/>
    </location>
</feature>
<comment type="caution">
    <text evidence="2">The sequence shown here is derived from an EMBL/GenBank/DDBJ whole genome shotgun (WGS) entry which is preliminary data.</text>
</comment>
<keyword evidence="3" id="KW-1185">Reference proteome</keyword>
<evidence type="ECO:0000313" key="2">
    <source>
        <dbReference type="EMBL" id="GAW08149.1"/>
    </source>
</evidence>
<dbReference type="AlphaFoldDB" id="A0A1Q3ELR6"/>
<accession>A0A1Q3ELR6</accession>
<sequence>MASSQEETLSWFKHERDEPFCVLQHPSSIGLILVFCLQLADARCFWVFVHISSTHTNKEDPNIIQDIQDLHPNEVFRDQPEILSLLSELPNLCLDVGPFGVLRVSGSCWPEKVMKDSIPQELFPAGLLNIEGLDEADKKVSHDMLMRRLSQIIAQKIKNDPQVVSPGMVDENDSHQKGKRQRGRSSTVVDDTGVAPSGTVSGTRKTKSIKLDKGDDIAGPSTSGNRRTKGPKSTNVDSVTLGSSARTGKQRKGNGRPSGTPIPVFRGLLMRFLTTLLPLITLAVHVAATNPEQGSIPLTILHPGAVHLPHPPPTYDPPTYDEATRSHAITPPPHYSSAQNGVEQPPLSGISPRCQQEARQRALELARQELGPNHGDVSNLRAVMERPNSVGDALMRHPGTVIACFLLSATAASATVAIYLANCDKGDWACINKRDGLGSNPQCKRLDVEVCHNPSPTDAHSPSKATGGHGKRDAARMSYRRRLELV</sequence>
<feature type="compositionally biased region" description="Polar residues" evidence="1">
    <location>
        <begin position="220"/>
        <end position="247"/>
    </location>
</feature>